<keyword evidence="5" id="KW-0964">Secreted</keyword>
<keyword evidence="11" id="KW-0966">Cell projection</keyword>
<organism evidence="11 13">
    <name type="scientific">Arcobacter ellisii</name>
    <dbReference type="NCBI Taxonomy" id="913109"/>
    <lineage>
        <taxon>Bacteria</taxon>
        <taxon>Pseudomonadati</taxon>
        <taxon>Campylobacterota</taxon>
        <taxon>Epsilonproteobacteria</taxon>
        <taxon>Campylobacterales</taxon>
        <taxon>Arcobacteraceae</taxon>
        <taxon>Arcobacter</taxon>
    </lineage>
</organism>
<evidence type="ECO:0000313" key="12">
    <source>
        <dbReference type="Proteomes" id="UP000262582"/>
    </source>
</evidence>
<evidence type="ECO:0000256" key="1">
    <source>
        <dbReference type="ARBA" id="ARBA00004365"/>
    </source>
</evidence>
<evidence type="ECO:0000259" key="7">
    <source>
        <dbReference type="Pfam" id="PF00460"/>
    </source>
</evidence>
<evidence type="ECO:0000313" key="13">
    <source>
        <dbReference type="Proteomes" id="UP000290588"/>
    </source>
</evidence>
<dbReference type="KEGG" id="aell:AELL_0357"/>
<evidence type="ECO:0000256" key="4">
    <source>
        <dbReference type="ARBA" id="ARBA00016244"/>
    </source>
</evidence>
<dbReference type="OrthoDB" id="9802553at2"/>
<dbReference type="Pfam" id="PF06429">
    <property type="entry name" value="Flg_bbr_C"/>
    <property type="match status" value="1"/>
</dbReference>
<protein>
    <recommendedName>
        <fullName evidence="4">Flagellar hook-associated protein 1</fullName>
    </recommendedName>
</protein>
<dbReference type="Pfam" id="PF00460">
    <property type="entry name" value="Flg_bb_rod"/>
    <property type="match status" value="1"/>
</dbReference>
<evidence type="ECO:0000313" key="10">
    <source>
        <dbReference type="EMBL" id="AXX94049.1"/>
    </source>
</evidence>
<accession>A0A347U5C1</accession>
<keyword evidence="11" id="KW-0282">Flagellum</keyword>
<evidence type="ECO:0000259" key="8">
    <source>
        <dbReference type="Pfam" id="PF06429"/>
    </source>
</evidence>
<dbReference type="PANTHER" id="PTHR30033">
    <property type="entry name" value="FLAGELLAR HOOK-ASSOCIATED PROTEIN 1"/>
    <property type="match status" value="1"/>
</dbReference>
<dbReference type="EMBL" id="NXIG01000002">
    <property type="protein sequence ID" value="RXI32409.1"/>
    <property type="molecule type" value="Genomic_DNA"/>
</dbReference>
<dbReference type="Pfam" id="PF22638">
    <property type="entry name" value="FlgK_D1"/>
    <property type="match status" value="1"/>
</dbReference>
<proteinExistence type="inferred from homology"/>
<dbReference type="NCBIfam" id="TIGR02492">
    <property type="entry name" value="flgK_ends"/>
    <property type="match status" value="1"/>
</dbReference>
<comment type="subcellular location">
    <subcellularLocation>
        <location evidence="1">Bacterial flagellum</location>
    </subcellularLocation>
    <subcellularLocation>
        <location evidence="2">Secreted</location>
    </subcellularLocation>
</comment>
<dbReference type="InterPro" id="IPR002371">
    <property type="entry name" value="FlgK"/>
</dbReference>
<dbReference type="GO" id="GO:0005576">
    <property type="term" value="C:extracellular region"/>
    <property type="evidence" value="ECO:0007669"/>
    <property type="project" value="UniProtKB-SubCell"/>
</dbReference>
<sequence>MLSTLNVSYTGLSAAKTAVENVSNNIANENTPGYKKRVVGLSELGQMDSLFAGRGVSVDGIYRVTSQYMYDKVISENSKSNYYDKLSGMLGNVESVFKETEESGFSVDLNRYFQSIENLRTNPNSEIYKSALKNEGGILVETLQNIYSTIQKQQDAEKTELNANVEKINSLLKEIGDVNDKIVKYATATNDLYDKRDQLELELSNYVDITVNRDEDFYELKIGDSVAISNNTIVRTVDVINNDSSQIDKFNHINYDSVTNTFTTYDSLKYNEDLTSKNLDLNDVVTYKLNNEFEVSVTIGESITMDWDGDGTETTEIVDDTNLTRAIVHKINSNPDFNDLVVAYNGDYSIDSNGNKITNDIKDNFLRVESKFPGIDNSFDARVSIVKRDNTDSTIIDSRESLYKNEDESKTAISDVSIGIYGREVSLKTGIVKAQVDNLSTSSANNKFQTYFDKLDAFAQTLADITDKYIKTGTDSYIYGEAASDDEDSGVINSLGLFSGSSVMTLKFNKNAVNDLKQLELDYLATIQWKTDLSFEGKGQGVNSSNDTSLLEFYRELRVSVSADKENSNFLLETQDSITQSVKSSYDNLVKVDKDDEMLDLMKFQSAYTANAKIVTAIDEMLQTLLGLKR</sequence>
<dbReference type="PANTHER" id="PTHR30033:SF2">
    <property type="entry name" value="FLAGELLAR HOOK PROTEIN"/>
    <property type="match status" value="1"/>
</dbReference>
<evidence type="ECO:0000256" key="3">
    <source>
        <dbReference type="ARBA" id="ARBA00009677"/>
    </source>
</evidence>
<feature type="domain" description="Flagellar basal-body/hook protein C-terminal" evidence="8">
    <location>
        <begin position="592"/>
        <end position="628"/>
    </location>
</feature>
<dbReference type="GO" id="GO:0005198">
    <property type="term" value="F:structural molecule activity"/>
    <property type="evidence" value="ECO:0007669"/>
    <property type="project" value="InterPro"/>
</dbReference>
<dbReference type="InterPro" id="IPR010930">
    <property type="entry name" value="Flg_bb/hook_C_dom"/>
</dbReference>
<keyword evidence="6" id="KW-0975">Bacterial flagellum</keyword>
<dbReference type="PRINTS" id="PR01005">
    <property type="entry name" value="FLGHOOKAP1"/>
</dbReference>
<keyword evidence="11" id="KW-0969">Cilium</keyword>
<evidence type="ECO:0000256" key="5">
    <source>
        <dbReference type="ARBA" id="ARBA00022525"/>
    </source>
</evidence>
<dbReference type="InterPro" id="IPR053927">
    <property type="entry name" value="FlgK_helical"/>
</dbReference>
<dbReference type="GO" id="GO:0009424">
    <property type="term" value="C:bacterial-type flagellum hook"/>
    <property type="evidence" value="ECO:0007669"/>
    <property type="project" value="InterPro"/>
</dbReference>
<name>A0A347U5C1_9BACT</name>
<dbReference type="Proteomes" id="UP000262582">
    <property type="component" value="Chromosome"/>
</dbReference>
<dbReference type="AlphaFoldDB" id="A0A347U5C1"/>
<evidence type="ECO:0000259" key="9">
    <source>
        <dbReference type="Pfam" id="PF22638"/>
    </source>
</evidence>
<dbReference type="Proteomes" id="UP000290588">
    <property type="component" value="Unassembled WGS sequence"/>
</dbReference>
<feature type="domain" description="Flagellar basal body rod protein N-terminal" evidence="7">
    <location>
        <begin position="5"/>
        <end position="35"/>
    </location>
</feature>
<reference evidence="10 12" key="2">
    <citation type="submission" date="2018-08" db="EMBL/GenBank/DDBJ databases">
        <title>Complete genome of the Arcobacter ellisii type strain LMG 26155.</title>
        <authorList>
            <person name="Miller W.G."/>
            <person name="Yee E."/>
            <person name="Bono J.L."/>
        </authorList>
    </citation>
    <scope>NUCLEOTIDE SEQUENCE [LARGE SCALE GENOMIC DNA]</scope>
    <source>
        <strain evidence="10 12">LMG 26155</strain>
    </source>
</reference>
<comment type="similarity">
    <text evidence="3">Belongs to the flagella basal body rod proteins family.</text>
</comment>
<dbReference type="EMBL" id="CP032097">
    <property type="protein sequence ID" value="AXX94049.1"/>
    <property type="molecule type" value="Genomic_DNA"/>
</dbReference>
<dbReference type="SUPFAM" id="SSF64518">
    <property type="entry name" value="Phase 1 flagellin"/>
    <property type="match status" value="1"/>
</dbReference>
<dbReference type="RefSeq" id="WP_118916295.1">
    <property type="nucleotide sequence ID" value="NZ_CP032097.1"/>
</dbReference>
<keyword evidence="12" id="KW-1185">Reference proteome</keyword>
<dbReference type="InterPro" id="IPR001444">
    <property type="entry name" value="Flag_bb_rod_N"/>
</dbReference>
<evidence type="ECO:0000256" key="6">
    <source>
        <dbReference type="ARBA" id="ARBA00023143"/>
    </source>
</evidence>
<dbReference type="GO" id="GO:0044780">
    <property type="term" value="P:bacterial-type flagellum assembly"/>
    <property type="evidence" value="ECO:0007669"/>
    <property type="project" value="InterPro"/>
</dbReference>
<reference evidence="11 13" key="1">
    <citation type="submission" date="2017-09" db="EMBL/GenBank/DDBJ databases">
        <title>Genomics of the genus Arcobacter.</title>
        <authorList>
            <person name="Perez-Cataluna A."/>
            <person name="Figueras M.J."/>
            <person name="Salas-Masso N."/>
        </authorList>
    </citation>
    <scope>NUCLEOTIDE SEQUENCE [LARGE SCALE GENOMIC DNA]</scope>
    <source>
        <strain evidence="11 13">CECT 7837</strain>
    </source>
</reference>
<evidence type="ECO:0000256" key="2">
    <source>
        <dbReference type="ARBA" id="ARBA00004613"/>
    </source>
</evidence>
<evidence type="ECO:0000313" key="11">
    <source>
        <dbReference type="EMBL" id="RXI32409.1"/>
    </source>
</evidence>
<gene>
    <name evidence="11" type="primary">flgK</name>
    <name evidence="10" type="ORF">AELL_0357</name>
    <name evidence="11" type="ORF">CP962_02060</name>
</gene>
<feature type="domain" description="Flagellar hook-associated protein FlgK helical" evidence="9">
    <location>
        <begin position="91"/>
        <end position="248"/>
    </location>
</feature>